<reference evidence="1 2" key="2">
    <citation type="submission" date="2024-01" db="EMBL/GenBank/DDBJ databases">
        <title>Roseobacter fucihabitans sp. nov., isolated from the brown alga Fucus spiralis.</title>
        <authorList>
            <person name="Hahnke S."/>
            <person name="Berger M."/>
            <person name="Schlingloff A."/>
            <person name="Athale I."/>
            <person name="Neumann-Schaal M."/>
            <person name="Adenaya A."/>
            <person name="Poehlein A."/>
            <person name="Daniel R."/>
            <person name="Pertersen J."/>
            <person name="Brinkhoff T."/>
        </authorList>
    </citation>
    <scope>NUCLEOTIDE SEQUENCE [LARGE SCALE GENOMIC DNA]</scope>
    <source>
        <strain evidence="1 2">B14</strain>
        <plasmid evidence="1 2">pROLI127</plasmid>
    </source>
</reference>
<dbReference type="Proteomes" id="UP001318682">
    <property type="component" value="Plasmid pROLI127"/>
</dbReference>
<sequence length="157" mass="17684">MICQKCSPWACFTFSPAADLCPDRATPELMELAARLGAKLSYREASEILSTFLPGHLSRKFTTLRHRTLSVGKRIGDAERSRRWHEFLVKEERTQLELQLDNDPAREFVFNIDTAHIPLVKHGSGRTPEAVVGHCGRGGPETIPARSLHLREPSRLN</sequence>
<reference evidence="1 2" key="1">
    <citation type="submission" date="2015-07" db="EMBL/GenBank/DDBJ databases">
        <authorList>
            <person name="Voget S."/>
            <person name="Dogs M."/>
            <person name="Brinkhoff T.H."/>
            <person name="Daniel R."/>
        </authorList>
    </citation>
    <scope>NUCLEOTIDE SEQUENCE [LARGE SCALE GENOMIC DNA]</scope>
    <source>
        <strain evidence="1 2">B14</strain>
        <plasmid evidence="1 2">pROLI127</plasmid>
    </source>
</reference>
<name>A0ABZ2C2E2_9RHOB</name>
<geneLocation type="plasmid" evidence="1 2">
    <name>pROLI127</name>
</geneLocation>
<evidence type="ECO:0000313" key="2">
    <source>
        <dbReference type="Proteomes" id="UP001318682"/>
    </source>
</evidence>
<keyword evidence="1" id="KW-0614">Plasmid</keyword>
<organism evidence="1 2">
    <name type="scientific">Roseobacter fucihabitans</name>
    <dbReference type="NCBI Taxonomy" id="1537242"/>
    <lineage>
        <taxon>Bacteria</taxon>
        <taxon>Pseudomonadati</taxon>
        <taxon>Pseudomonadota</taxon>
        <taxon>Alphaproteobacteria</taxon>
        <taxon>Rhodobacterales</taxon>
        <taxon>Roseobacteraceae</taxon>
        <taxon>Roseobacter</taxon>
    </lineage>
</organism>
<gene>
    <name evidence="1" type="ORF">ROLI_045620</name>
</gene>
<proteinExistence type="predicted"/>
<keyword evidence="2" id="KW-1185">Reference proteome</keyword>
<evidence type="ECO:0000313" key="1">
    <source>
        <dbReference type="EMBL" id="WVX51460.1"/>
    </source>
</evidence>
<accession>A0ABZ2C2E2</accession>
<protein>
    <recommendedName>
        <fullName evidence="3">Transposase</fullName>
    </recommendedName>
</protein>
<dbReference type="EMBL" id="CP143424">
    <property type="protein sequence ID" value="WVX51460.1"/>
    <property type="molecule type" value="Genomic_DNA"/>
</dbReference>
<evidence type="ECO:0008006" key="3">
    <source>
        <dbReference type="Google" id="ProtNLM"/>
    </source>
</evidence>